<sequence length="611" mass="68354">MTRDREEKEHFSRGHSSGKASPRSGTRDKEENERFSCGHSSGSGKSSGNGGSGGKDKMAIRHRHSDGSGNDTSPRHHSDDRHRSRRTTRKGLRIFVGTANLSQAIPDEESLAAFLPNKGKAAYVLNSDVKSSSVVDGVSKKDFNQVDRHGKVEVLVLGFQECLESTVANGLSTAFGGLLSKKGSADVPSGNTSTKELDAMINAHVGDDYTLMMERLQADMLVYIYVRSDLASSASVTETHVQTSRSKGCSIASTLIVGGTKLSFICMQLKDKEQFVPRKNSTISAGKKATLDQKNSTVEEFLLAGKDPSLSSHHIFVFGDLNYRVSPPSNTRGVTNTFEEEQFIARNMLTKKDWSSISESDELVQAMKNNDALSAFTTPFCKFHPTYKMQRSAGIKYDYSSMPSYADRILVRSNQEGSRKVEAIVYEPIHQFSTSLHKPMRGLFFLPDRKIHFDPNNEPKAMIITFTHLKGKKLRPKEDILHSDINPYLQFCCDARCVKMSKSSKDRTETTYTTDRPTWPTQTIRYKVDLSSSKRHGDEIKDTLLYIKCMNEGIRGATVLGTAVIDLANVICKSVSKEEWQQREVETYFYRGGRQTGKLYYNIKVRWEENE</sequence>
<dbReference type="AlphaFoldDB" id="A0AAD8YD45"/>
<gene>
    <name evidence="3" type="ORF">QTG54_004797</name>
</gene>
<dbReference type="GO" id="GO:0004445">
    <property type="term" value="F:inositol-polyphosphate 5-phosphatase activity"/>
    <property type="evidence" value="ECO:0007669"/>
    <property type="project" value="UniProtKB-EC"/>
</dbReference>
<dbReference type="EC" id="3.1.3.56" evidence="3"/>
<dbReference type="Gene3D" id="2.60.40.150">
    <property type="entry name" value="C2 domain"/>
    <property type="match status" value="1"/>
</dbReference>
<dbReference type="GO" id="GO:0004439">
    <property type="term" value="F:phosphatidylinositol-4,5-bisphosphate 5-phosphatase activity"/>
    <property type="evidence" value="ECO:0007669"/>
    <property type="project" value="TreeGrafter"/>
</dbReference>
<dbReference type="InterPro" id="IPR036691">
    <property type="entry name" value="Endo/exonu/phosph_ase_sf"/>
</dbReference>
<protein>
    <submittedName>
        <fullName evidence="3">Inositol polyphosphate 5-phosphatase</fullName>
        <ecNumber evidence="3">3.1.3.56</ecNumber>
    </submittedName>
</protein>
<evidence type="ECO:0000259" key="2">
    <source>
        <dbReference type="SMART" id="SM00128"/>
    </source>
</evidence>
<evidence type="ECO:0000256" key="1">
    <source>
        <dbReference type="SAM" id="MobiDB-lite"/>
    </source>
</evidence>
<comment type="caution">
    <text evidence="3">The sequence shown here is derived from an EMBL/GenBank/DDBJ whole genome shotgun (WGS) entry which is preliminary data.</text>
</comment>
<feature type="compositionally biased region" description="Basic and acidic residues" evidence="1">
    <location>
        <begin position="1"/>
        <end position="12"/>
    </location>
</feature>
<accession>A0AAD8YD45</accession>
<dbReference type="InterPro" id="IPR035892">
    <property type="entry name" value="C2_domain_sf"/>
</dbReference>
<dbReference type="Gene3D" id="3.60.10.10">
    <property type="entry name" value="Endonuclease/exonuclease/phosphatase"/>
    <property type="match status" value="1"/>
</dbReference>
<dbReference type="Pfam" id="PF22669">
    <property type="entry name" value="Exo_endo_phos2"/>
    <property type="match status" value="1"/>
</dbReference>
<keyword evidence="4" id="KW-1185">Reference proteome</keyword>
<dbReference type="GO" id="GO:0046856">
    <property type="term" value="P:phosphatidylinositol dephosphorylation"/>
    <property type="evidence" value="ECO:0007669"/>
    <property type="project" value="InterPro"/>
</dbReference>
<organism evidence="3 4">
    <name type="scientific">Skeletonema marinoi</name>
    <dbReference type="NCBI Taxonomy" id="267567"/>
    <lineage>
        <taxon>Eukaryota</taxon>
        <taxon>Sar</taxon>
        <taxon>Stramenopiles</taxon>
        <taxon>Ochrophyta</taxon>
        <taxon>Bacillariophyta</taxon>
        <taxon>Coscinodiscophyceae</taxon>
        <taxon>Thalassiosirophycidae</taxon>
        <taxon>Thalassiosirales</taxon>
        <taxon>Skeletonemataceae</taxon>
        <taxon>Skeletonema</taxon>
        <taxon>Skeletonema marinoi-dohrnii complex</taxon>
    </lineage>
</organism>
<dbReference type="InterPro" id="IPR000300">
    <property type="entry name" value="IPPc"/>
</dbReference>
<keyword evidence="3" id="KW-0378">Hydrolase</keyword>
<name>A0AAD8YD45_9STRA</name>
<feature type="compositionally biased region" description="Basic and acidic residues" evidence="1">
    <location>
        <begin position="25"/>
        <end position="36"/>
    </location>
</feature>
<dbReference type="SMART" id="SM00128">
    <property type="entry name" value="IPPc"/>
    <property type="match status" value="1"/>
</dbReference>
<dbReference type="EMBL" id="JATAAI010000007">
    <property type="protein sequence ID" value="KAK1744264.1"/>
    <property type="molecule type" value="Genomic_DNA"/>
</dbReference>
<dbReference type="InterPro" id="IPR046985">
    <property type="entry name" value="IP5"/>
</dbReference>
<feature type="domain" description="Inositol polyphosphate-related phosphatase" evidence="2">
    <location>
        <begin position="90"/>
        <end position="452"/>
    </location>
</feature>
<dbReference type="SUPFAM" id="SSF56219">
    <property type="entry name" value="DNase I-like"/>
    <property type="match status" value="1"/>
</dbReference>
<evidence type="ECO:0000313" key="3">
    <source>
        <dbReference type="EMBL" id="KAK1744264.1"/>
    </source>
</evidence>
<dbReference type="SUPFAM" id="SSF49562">
    <property type="entry name" value="C2 domain (Calcium/lipid-binding domain, CaLB)"/>
    <property type="match status" value="1"/>
</dbReference>
<feature type="region of interest" description="Disordered" evidence="1">
    <location>
        <begin position="1"/>
        <end position="91"/>
    </location>
</feature>
<dbReference type="PANTHER" id="PTHR11200:SF275">
    <property type="entry name" value="LD06095P"/>
    <property type="match status" value="1"/>
</dbReference>
<proteinExistence type="predicted"/>
<dbReference type="Proteomes" id="UP001224775">
    <property type="component" value="Unassembled WGS sequence"/>
</dbReference>
<feature type="compositionally biased region" description="Basic and acidic residues" evidence="1">
    <location>
        <begin position="73"/>
        <end position="82"/>
    </location>
</feature>
<dbReference type="PANTHER" id="PTHR11200">
    <property type="entry name" value="INOSITOL 5-PHOSPHATASE"/>
    <property type="match status" value="1"/>
</dbReference>
<reference evidence="3" key="1">
    <citation type="submission" date="2023-06" db="EMBL/GenBank/DDBJ databases">
        <title>Survivors Of The Sea: Transcriptome response of Skeletonema marinoi to long-term dormancy.</title>
        <authorList>
            <person name="Pinder M.I.M."/>
            <person name="Kourtchenko O."/>
            <person name="Robertson E.K."/>
            <person name="Larsson T."/>
            <person name="Maumus F."/>
            <person name="Osuna-Cruz C.M."/>
            <person name="Vancaester E."/>
            <person name="Stenow R."/>
            <person name="Vandepoele K."/>
            <person name="Ploug H."/>
            <person name="Bruchert V."/>
            <person name="Godhe A."/>
            <person name="Topel M."/>
        </authorList>
    </citation>
    <scope>NUCLEOTIDE SEQUENCE</scope>
    <source>
        <strain evidence="3">R05AC</strain>
    </source>
</reference>
<evidence type="ECO:0000313" key="4">
    <source>
        <dbReference type="Proteomes" id="UP001224775"/>
    </source>
</evidence>